<keyword evidence="1" id="KW-0175">Coiled coil</keyword>
<proteinExistence type="predicted"/>
<dbReference type="Pfam" id="PF01419">
    <property type="entry name" value="Jacalin"/>
    <property type="match status" value="1"/>
</dbReference>
<dbReference type="EMBL" id="CAJVQB010097507">
    <property type="protein sequence ID" value="CAG8849693.1"/>
    <property type="molecule type" value="Genomic_DNA"/>
</dbReference>
<accession>A0ABN7X734</accession>
<comment type="caution">
    <text evidence="3">The sequence shown here is derived from an EMBL/GenBank/DDBJ whole genome shotgun (WGS) entry which is preliminary data.</text>
</comment>
<gene>
    <name evidence="3" type="ORF">GMARGA_LOCUS39835</name>
</gene>
<name>A0ABN7X734_GIGMA</name>
<feature type="domain" description="Jacalin-type lectin" evidence="2">
    <location>
        <begin position="218"/>
        <end position="303"/>
    </location>
</feature>
<evidence type="ECO:0000313" key="3">
    <source>
        <dbReference type="EMBL" id="CAG8849693.1"/>
    </source>
</evidence>
<evidence type="ECO:0000256" key="1">
    <source>
        <dbReference type="SAM" id="Coils"/>
    </source>
</evidence>
<organism evidence="3 4">
    <name type="scientific">Gigaspora margarita</name>
    <dbReference type="NCBI Taxonomy" id="4874"/>
    <lineage>
        <taxon>Eukaryota</taxon>
        <taxon>Fungi</taxon>
        <taxon>Fungi incertae sedis</taxon>
        <taxon>Mucoromycota</taxon>
        <taxon>Glomeromycotina</taxon>
        <taxon>Glomeromycetes</taxon>
        <taxon>Diversisporales</taxon>
        <taxon>Gigasporaceae</taxon>
        <taxon>Gigaspora</taxon>
    </lineage>
</organism>
<feature type="non-terminal residue" evidence="3">
    <location>
        <position position="1"/>
    </location>
</feature>
<dbReference type="InterPro" id="IPR036404">
    <property type="entry name" value="Jacalin-like_lectin_dom_sf"/>
</dbReference>
<feature type="coiled-coil region" evidence="1">
    <location>
        <begin position="128"/>
        <end position="162"/>
    </location>
</feature>
<keyword evidence="4" id="KW-1185">Reference proteome</keyword>
<dbReference type="Gene3D" id="2.100.10.30">
    <property type="entry name" value="Jacalin-like lectin domain"/>
    <property type="match status" value="1"/>
</dbReference>
<evidence type="ECO:0000259" key="2">
    <source>
        <dbReference type="Pfam" id="PF01419"/>
    </source>
</evidence>
<dbReference type="SUPFAM" id="SSF51101">
    <property type="entry name" value="Mannose-binding lectins"/>
    <property type="match status" value="1"/>
</dbReference>
<feature type="non-terminal residue" evidence="3">
    <location>
        <position position="336"/>
    </location>
</feature>
<protein>
    <submittedName>
        <fullName evidence="3">42807_t:CDS:1</fullName>
    </submittedName>
</protein>
<reference evidence="3 4" key="1">
    <citation type="submission" date="2021-06" db="EMBL/GenBank/DDBJ databases">
        <authorList>
            <person name="Kallberg Y."/>
            <person name="Tangrot J."/>
            <person name="Rosling A."/>
        </authorList>
    </citation>
    <scope>NUCLEOTIDE SEQUENCE [LARGE SCALE GENOMIC DNA]</scope>
    <source>
        <strain evidence="3 4">120-4 pot B 10/14</strain>
    </source>
</reference>
<dbReference type="Proteomes" id="UP000789901">
    <property type="component" value="Unassembled WGS sequence"/>
</dbReference>
<sequence>FKYNQSMILFIEIPTMVENATKIYSDFKHEAIVFSRTILGRINAIEEQLTKDEKSEETDENIQKHLDAIKKEFPALTNAIKKTYEVTATAKDAHLVLEDGRTSAIRHENSLYQRLLHLINSEEERILIKDQLEEIDEVITSIKDLQNDLEFFDKIIDDYRIKSQEVEVQLEENINHEKIDKNSLRDLKYSVDDLNTPHPKLSSKINKDCINFNLKFSTGTKKLTMIRIWSTKRVVHSLVFVFSDETSQVVGTPNKGRLTDFLWVDGEYITELSYIMGKYINGIEIRTNSGRSTGWQGSQSGRKERIVPVFFSNWFSSWQGLYGTFSEGICSIMPLS</sequence>
<dbReference type="InterPro" id="IPR001229">
    <property type="entry name" value="Jacalin-like_lectin_dom"/>
</dbReference>
<evidence type="ECO:0000313" key="4">
    <source>
        <dbReference type="Proteomes" id="UP000789901"/>
    </source>
</evidence>